<keyword evidence="1" id="KW-0614">Plasmid</keyword>
<evidence type="ECO:0000313" key="1">
    <source>
        <dbReference type="EMBL" id="QOC74766.1"/>
    </source>
</evidence>
<dbReference type="AlphaFoldDB" id="A0A7L7TNW3"/>
<reference evidence="1" key="1">
    <citation type="submission" date="2020-06" db="EMBL/GenBank/DDBJ databases">
        <authorList>
            <person name="Zhou D."/>
            <person name="Xu Y."/>
        </authorList>
    </citation>
    <scope>NUCLEOTIDE SEQUENCE</scope>
    <source>
        <strain evidence="1">201313294</strain>
        <plasmid evidence="1">p13294-1NR</plasmid>
    </source>
</reference>
<protein>
    <submittedName>
        <fullName evidence="1">Uncharacterized protein</fullName>
    </submittedName>
</protein>
<proteinExistence type="predicted"/>
<geneLocation type="plasmid" evidence="1">
    <name>p13294-1NR</name>
</geneLocation>
<name>A0A7L7TNW3_9ENTR</name>
<organism evidence="1">
    <name type="scientific">Klebsiella quasipneumoniae</name>
    <dbReference type="NCBI Taxonomy" id="1463165"/>
    <lineage>
        <taxon>Bacteria</taxon>
        <taxon>Pseudomonadati</taxon>
        <taxon>Pseudomonadota</taxon>
        <taxon>Gammaproteobacteria</taxon>
        <taxon>Enterobacterales</taxon>
        <taxon>Enterobacteriaceae</taxon>
        <taxon>Klebsiella/Raoultella group</taxon>
        <taxon>Klebsiella</taxon>
        <taxon>Klebsiella pneumoniae complex</taxon>
    </lineage>
</organism>
<dbReference type="EMBL" id="MT570100">
    <property type="protein sequence ID" value="QOC74766.1"/>
    <property type="molecule type" value="Genomic_DNA"/>
</dbReference>
<sequence>MVDSLLYATCEPRLALRNTNVYCMRYLNAFGKSRWPLKTDVYCTLQVPQSGVCCRVTIYCMRHPVEYSIRSAFIGGVYHMSTVCGHSRYRV</sequence>
<accession>A0A7L7TNW3</accession>